<proteinExistence type="predicted"/>
<reference evidence="2 3" key="1">
    <citation type="journal article" date="2015" name="BMC Microbiol.">
        <title>Lactobacillus ruminis strains cluster according to their mammalian gut source.</title>
        <authorList>
            <person name="O' Donnell M.M."/>
            <person name="Harris H.M."/>
            <person name="Lynch D.B."/>
            <person name="Ross R.P."/>
            <person name="O'Toole P.W."/>
        </authorList>
    </citation>
    <scope>NUCLEOTIDE SEQUENCE [LARGE SCALE GENOMIC DNA]</scope>
    <source>
        <strain evidence="2 3">ATCC 27780</strain>
    </source>
</reference>
<evidence type="ECO:0000313" key="2">
    <source>
        <dbReference type="EMBL" id="KLA46623.1"/>
    </source>
</evidence>
<accession>A0A837IS09</accession>
<dbReference type="AlphaFoldDB" id="A0A837IS09"/>
<dbReference type="EMBL" id="JHAJ01000046">
    <property type="protein sequence ID" value="KLA46623.1"/>
    <property type="molecule type" value="Genomic_DNA"/>
</dbReference>
<gene>
    <name evidence="2" type="ORF">LRB_1421</name>
</gene>
<dbReference type="Pfam" id="PF04230">
    <property type="entry name" value="PS_pyruv_trans"/>
    <property type="match status" value="1"/>
</dbReference>
<dbReference type="Proteomes" id="UP000035618">
    <property type="component" value="Unassembled WGS sequence"/>
</dbReference>
<comment type="caution">
    <text evidence="2">The sequence shown here is derived from an EMBL/GenBank/DDBJ whole genome shotgun (WGS) entry which is preliminary data.</text>
</comment>
<protein>
    <recommendedName>
        <fullName evidence="1">Polysaccharide pyruvyl transferase domain-containing protein</fullName>
    </recommendedName>
</protein>
<dbReference type="InterPro" id="IPR007345">
    <property type="entry name" value="Polysacch_pyruvyl_Trfase"/>
</dbReference>
<sequence length="385" mass="45304">MITYYASRYVGGEILKKIGIVSYNIYGNFTNYGSALQSWALQQTIKFLGYQPVLVDYCPDILRDMDPLNPYKNMWDKDEESKKMCELTMPAIRNNYYKFNDFYTNRFYRTQEKYVSANFNDIAKNENLTGFVCGSDTIFCMDEFGFDDGYYANYECMQKHSVAYAASFGDSILSEDNCEILNNRLKNFLSIGLRENMMIPYVKSQVNVPVERVVDPTLLHTSEEYDDIAVDKRLEKDKYLLYYSRRYSPLMEEYVEDMARKNGWKIVEISLRVTNAEKGHRMFYEAGVEEFLSLVKYAEYVVTNSFHGIIFAVQYKKPFVVFSREQCNIKINEILELFGLKNRMLVTGKEKFNHNIDYDTVHKRIEKAKEKSLLFLKNELELLEE</sequence>
<organism evidence="2 3">
    <name type="scientific">Ligilactobacillus ruminis</name>
    <dbReference type="NCBI Taxonomy" id="1623"/>
    <lineage>
        <taxon>Bacteria</taxon>
        <taxon>Bacillati</taxon>
        <taxon>Bacillota</taxon>
        <taxon>Bacilli</taxon>
        <taxon>Lactobacillales</taxon>
        <taxon>Lactobacillaceae</taxon>
        <taxon>Ligilactobacillus</taxon>
    </lineage>
</organism>
<evidence type="ECO:0000313" key="3">
    <source>
        <dbReference type="Proteomes" id="UP000035618"/>
    </source>
</evidence>
<feature type="domain" description="Polysaccharide pyruvyl transferase" evidence="1">
    <location>
        <begin position="31"/>
        <end position="324"/>
    </location>
</feature>
<name>A0A837IS09_9LACO</name>
<evidence type="ECO:0000259" key="1">
    <source>
        <dbReference type="Pfam" id="PF04230"/>
    </source>
</evidence>